<accession>S2E1Q0</accession>
<keyword evidence="4" id="KW-1185">Reference proteome</keyword>
<dbReference type="GO" id="GO:0046872">
    <property type="term" value="F:metal ion binding"/>
    <property type="evidence" value="ECO:0007669"/>
    <property type="project" value="UniProtKB-KW"/>
</dbReference>
<dbReference type="Gene3D" id="3.10.180.10">
    <property type="entry name" value="2,3-Dihydroxybiphenyl 1,2-Dioxygenase, domain 1"/>
    <property type="match status" value="1"/>
</dbReference>
<keyword evidence="1" id="KW-0479">Metal-binding</keyword>
<dbReference type="GO" id="GO:0046491">
    <property type="term" value="P:L-methylmalonyl-CoA metabolic process"/>
    <property type="evidence" value="ECO:0007669"/>
    <property type="project" value="TreeGrafter"/>
</dbReference>
<dbReference type="AlphaFoldDB" id="S2E1Q0"/>
<evidence type="ECO:0000313" key="4">
    <source>
        <dbReference type="Proteomes" id="UP000014065"/>
    </source>
</evidence>
<dbReference type="SUPFAM" id="SSF54593">
    <property type="entry name" value="Glyoxalase/Bleomycin resistance protein/Dihydroxybiphenyl dioxygenase"/>
    <property type="match status" value="1"/>
</dbReference>
<dbReference type="Proteomes" id="UP000014065">
    <property type="component" value="Unassembled WGS sequence"/>
</dbReference>
<proteinExistence type="predicted"/>
<sequence length="137" mass="15429">MLKLHHIGIVVSKISNSFPELTKYIKFEKTTIPIFITSQKVNVCFLKIGEFNLELIEPVGEDSPVATFANKGGGFHHLCFEVKNIREKLDEFVKNGARIIVEPVIGFEGRLTAFVLLNMKDTKINLVELAEEEPVKS</sequence>
<dbReference type="EMBL" id="AHJG01000197">
    <property type="protein sequence ID" value="EPA05250.1"/>
    <property type="molecule type" value="Genomic_DNA"/>
</dbReference>
<dbReference type="InterPro" id="IPR051785">
    <property type="entry name" value="MMCE/EMCE_epimerase"/>
</dbReference>
<dbReference type="PROSITE" id="PS51819">
    <property type="entry name" value="VOC"/>
    <property type="match status" value="1"/>
</dbReference>
<dbReference type="PANTHER" id="PTHR43048:SF3">
    <property type="entry name" value="METHYLMALONYL-COA EPIMERASE, MITOCHONDRIAL"/>
    <property type="match status" value="1"/>
</dbReference>
<dbReference type="InterPro" id="IPR029068">
    <property type="entry name" value="Glyas_Bleomycin-R_OHBP_Dase"/>
</dbReference>
<dbReference type="PANTHER" id="PTHR43048">
    <property type="entry name" value="METHYLMALONYL-COA EPIMERASE"/>
    <property type="match status" value="1"/>
</dbReference>
<comment type="caution">
    <text evidence="3">The sequence shown here is derived from an EMBL/GenBank/DDBJ whole genome shotgun (WGS) entry which is preliminary data.</text>
</comment>
<evidence type="ECO:0000256" key="1">
    <source>
        <dbReference type="ARBA" id="ARBA00022723"/>
    </source>
</evidence>
<evidence type="ECO:0000259" key="2">
    <source>
        <dbReference type="PROSITE" id="PS51819"/>
    </source>
</evidence>
<organism evidence="3 4">
    <name type="scientific">Candidatus Nitrosarchaeum limnium BG20</name>
    <dbReference type="NCBI Taxonomy" id="859192"/>
    <lineage>
        <taxon>Archaea</taxon>
        <taxon>Nitrososphaerota</taxon>
        <taxon>Nitrososphaeria</taxon>
        <taxon>Nitrosopumilales</taxon>
        <taxon>Nitrosopumilaceae</taxon>
        <taxon>Nitrosarchaeum</taxon>
    </lineage>
</organism>
<protein>
    <submittedName>
        <fullName evidence="3">Putative methylmalonyl-CoA epimerase</fullName>
    </submittedName>
</protein>
<dbReference type="GO" id="GO:0004493">
    <property type="term" value="F:methylmalonyl-CoA epimerase activity"/>
    <property type="evidence" value="ECO:0007669"/>
    <property type="project" value="TreeGrafter"/>
</dbReference>
<name>S2E1Q0_9ARCH</name>
<dbReference type="InterPro" id="IPR037523">
    <property type="entry name" value="VOC_core"/>
</dbReference>
<reference evidence="3 4" key="1">
    <citation type="journal article" date="2012" name="J. Bacteriol.">
        <title>Genome Sequence of "Candidatus Nitrosoarchaeum limnia" BG20, a Low-Salinity Ammonia-Oxidizing Archaeon from the San Francisco Bay Estuary.</title>
        <authorList>
            <person name="Mosier A.C."/>
            <person name="Allen E.E."/>
            <person name="Kim M."/>
            <person name="Ferriera S."/>
            <person name="Francis C.A."/>
        </authorList>
    </citation>
    <scope>NUCLEOTIDE SEQUENCE [LARGE SCALE GENOMIC DNA]</scope>
    <source>
        <strain evidence="3 4">BG20</strain>
    </source>
</reference>
<feature type="domain" description="VOC" evidence="2">
    <location>
        <begin position="3"/>
        <end position="132"/>
    </location>
</feature>
<gene>
    <name evidence="3" type="ORF">BG20_I0194</name>
</gene>
<dbReference type="Pfam" id="PF13669">
    <property type="entry name" value="Glyoxalase_4"/>
    <property type="match status" value="1"/>
</dbReference>
<evidence type="ECO:0000313" key="3">
    <source>
        <dbReference type="EMBL" id="EPA05250.1"/>
    </source>
</evidence>